<reference evidence="2 3" key="1">
    <citation type="journal article" date="2020" name="bioRxiv">
        <title>Whole genome comparisons of ergot fungi reveals the divergence and evolution of species within the genus Claviceps are the result of varying mechanisms driving genome evolution and host range expansion.</title>
        <authorList>
            <person name="Wyka S.A."/>
            <person name="Mondo S.J."/>
            <person name="Liu M."/>
            <person name="Dettman J."/>
            <person name="Nalam V."/>
            <person name="Broders K.D."/>
        </authorList>
    </citation>
    <scope>NUCLEOTIDE SEQUENCE [LARGE SCALE GENOMIC DNA]</scope>
    <source>
        <strain evidence="2 3">Clav52</strain>
    </source>
</reference>
<evidence type="ECO:0000256" key="1">
    <source>
        <dbReference type="SAM" id="MobiDB-lite"/>
    </source>
</evidence>
<feature type="compositionally biased region" description="Polar residues" evidence="1">
    <location>
        <begin position="318"/>
        <end position="330"/>
    </location>
</feature>
<dbReference type="Proteomes" id="UP000707071">
    <property type="component" value="Unassembled WGS sequence"/>
</dbReference>
<gene>
    <name evidence="2" type="ORF">E4U09_000124</name>
</gene>
<proteinExistence type="predicted"/>
<dbReference type="EMBL" id="SRRH01000100">
    <property type="protein sequence ID" value="KAG6299225.1"/>
    <property type="molecule type" value="Genomic_DNA"/>
</dbReference>
<feature type="compositionally biased region" description="Polar residues" evidence="1">
    <location>
        <begin position="395"/>
        <end position="406"/>
    </location>
</feature>
<protein>
    <submittedName>
        <fullName evidence="2">Uncharacterized protein</fullName>
    </submittedName>
</protein>
<comment type="caution">
    <text evidence="2">The sequence shown here is derived from an EMBL/GenBank/DDBJ whole genome shotgun (WGS) entry which is preliminary data.</text>
</comment>
<evidence type="ECO:0000313" key="3">
    <source>
        <dbReference type="Proteomes" id="UP000707071"/>
    </source>
</evidence>
<feature type="compositionally biased region" description="Low complexity" evidence="1">
    <location>
        <begin position="55"/>
        <end position="70"/>
    </location>
</feature>
<accession>A0A9P7U4H2</accession>
<feature type="compositionally biased region" description="Basic and acidic residues" evidence="1">
    <location>
        <begin position="336"/>
        <end position="348"/>
    </location>
</feature>
<organism evidence="2 3">
    <name type="scientific">Claviceps aff. purpurea</name>
    <dbReference type="NCBI Taxonomy" id="1967640"/>
    <lineage>
        <taxon>Eukaryota</taxon>
        <taxon>Fungi</taxon>
        <taxon>Dikarya</taxon>
        <taxon>Ascomycota</taxon>
        <taxon>Pezizomycotina</taxon>
        <taxon>Sordariomycetes</taxon>
        <taxon>Hypocreomycetidae</taxon>
        <taxon>Hypocreales</taxon>
        <taxon>Clavicipitaceae</taxon>
        <taxon>Claviceps</taxon>
    </lineage>
</organism>
<name>A0A9P7U4H2_9HYPO</name>
<sequence length="496" mass="53232">MASTPLTHGPLRAQQPQQAHSRQPASATPSSSRRASSDQARRPLPLITRPWGPNPTSTSASSTSVVPQTAEGKAIPVDGATAENRTLALREINNQFPSRQRCSNPKNDGQSGISEPVVVRTYYAPAPRRHDATAYSGVASKAGATAIGAARRLAFASHLSPAARTTNNNTGKAPALDVRQDQGTHLPPIKAFTFKSFMAHSEAHSGPDGINADLDRIAEICARSRYCLSDQYEVHYTPRGSRVTFHATGSHQEPRDGPALPFQVVPLRNAQQDMHNLANHRRRRRFGRMSSRTVGTLETIVSVSRSSEEDDAERKAATATQKTSGSSSPRVGSPLAEREMPDSQDETRPPLPPRRHSTSLALIEPSRQNRSASDPTAFRAASSALVSEPALPQASARQLETRTASSAAARPIKAQRYHARALSAPLANGRDAHFVRGSISPVHHQGAPGKNVLSSISGWLPWTSASAIPPGRAESSLRYLLRTTEHKAKSTAGVMA</sequence>
<feature type="compositionally biased region" description="Low complexity" evidence="1">
    <location>
        <begin position="21"/>
        <end position="34"/>
    </location>
</feature>
<evidence type="ECO:0000313" key="2">
    <source>
        <dbReference type="EMBL" id="KAG6299225.1"/>
    </source>
</evidence>
<keyword evidence="3" id="KW-1185">Reference proteome</keyword>
<feature type="region of interest" description="Disordered" evidence="1">
    <location>
        <begin position="297"/>
        <end position="412"/>
    </location>
</feature>
<feature type="region of interest" description="Disordered" evidence="1">
    <location>
        <begin position="1"/>
        <end position="81"/>
    </location>
</feature>
<dbReference type="AlphaFoldDB" id="A0A9P7U4H2"/>